<dbReference type="Gene3D" id="1.10.10.10">
    <property type="entry name" value="Winged helix-like DNA-binding domain superfamily/Winged helix DNA-binding domain"/>
    <property type="match status" value="1"/>
</dbReference>
<keyword evidence="2" id="KW-0963">Cytoplasm</keyword>
<evidence type="ECO:0000256" key="2">
    <source>
        <dbReference type="ARBA" id="ARBA00022490"/>
    </source>
</evidence>
<protein>
    <submittedName>
        <fullName evidence="12">Two-component system response regulator QseB</fullName>
    </submittedName>
</protein>
<dbReference type="CDD" id="cd17624">
    <property type="entry name" value="REC_OmpR_PmrA-like"/>
    <property type="match status" value="1"/>
</dbReference>
<comment type="caution">
    <text evidence="12">The sequence shown here is derived from an EMBL/GenBank/DDBJ whole genome shotgun (WGS) entry which is preliminary data.</text>
</comment>
<dbReference type="GO" id="GO:0006355">
    <property type="term" value="P:regulation of DNA-templated transcription"/>
    <property type="evidence" value="ECO:0007669"/>
    <property type="project" value="InterPro"/>
</dbReference>
<reference evidence="12 13" key="2">
    <citation type="journal article" date="2016" name="Science">
        <title>A bacterium that degrades and assimilates poly(ethylene terephthalate).</title>
        <authorList>
            <person name="Yoshida S."/>
            <person name="Hiraga K."/>
            <person name="Takehana T."/>
            <person name="Taniguchi I."/>
            <person name="Yamaji H."/>
            <person name="Maeda Y."/>
            <person name="Toyohara K."/>
            <person name="Miyamoto K."/>
            <person name="Kimura Y."/>
            <person name="Oda K."/>
        </authorList>
    </citation>
    <scope>NUCLEOTIDE SEQUENCE [LARGE SCALE GENOMIC DNA]</scope>
    <source>
        <strain evidence="13">NBRC 110686 / TISTR 2288 / 201-F6</strain>
    </source>
</reference>
<accession>A0A0K8P356</accession>
<dbReference type="PANTHER" id="PTHR48111:SF35">
    <property type="entry name" value="TRANSCRIPTIONAL REGULATORY PROTEIN QSEB"/>
    <property type="match status" value="1"/>
</dbReference>
<evidence type="ECO:0000256" key="5">
    <source>
        <dbReference type="ARBA" id="ARBA00023015"/>
    </source>
</evidence>
<dbReference type="GO" id="GO:0005829">
    <property type="term" value="C:cytosol"/>
    <property type="evidence" value="ECO:0007669"/>
    <property type="project" value="TreeGrafter"/>
</dbReference>
<reference evidence="13" key="1">
    <citation type="submission" date="2015-07" db="EMBL/GenBank/DDBJ databases">
        <title>Discovery of a poly(ethylene terephthalate assimilation.</title>
        <authorList>
            <person name="Yoshida S."/>
            <person name="Hiraga K."/>
            <person name="Takehana T."/>
            <person name="Taniguchi I."/>
            <person name="Yamaji H."/>
            <person name="Maeda Y."/>
            <person name="Toyohara K."/>
            <person name="Miyamoto K."/>
            <person name="Kimura Y."/>
            <person name="Oda K."/>
        </authorList>
    </citation>
    <scope>NUCLEOTIDE SEQUENCE [LARGE SCALE GENOMIC DNA]</scope>
    <source>
        <strain evidence="13">NBRC 110686 / TISTR 2288 / 201-F6</strain>
    </source>
</reference>
<evidence type="ECO:0000313" key="13">
    <source>
        <dbReference type="Proteomes" id="UP000037660"/>
    </source>
</evidence>
<dbReference type="Pfam" id="PF00486">
    <property type="entry name" value="Trans_reg_C"/>
    <property type="match status" value="1"/>
</dbReference>
<feature type="domain" description="Response regulatory" evidence="10">
    <location>
        <begin position="2"/>
        <end position="134"/>
    </location>
</feature>
<dbReference type="GO" id="GO:0000976">
    <property type="term" value="F:transcription cis-regulatory region binding"/>
    <property type="evidence" value="ECO:0007669"/>
    <property type="project" value="TreeGrafter"/>
</dbReference>
<gene>
    <name evidence="12" type="ORF">ISF6_2450</name>
</gene>
<organism evidence="12 13">
    <name type="scientific">Piscinibacter sakaiensis</name>
    <name type="common">Ideonella sakaiensis</name>
    <dbReference type="NCBI Taxonomy" id="1547922"/>
    <lineage>
        <taxon>Bacteria</taxon>
        <taxon>Pseudomonadati</taxon>
        <taxon>Pseudomonadota</taxon>
        <taxon>Betaproteobacteria</taxon>
        <taxon>Burkholderiales</taxon>
        <taxon>Sphaerotilaceae</taxon>
        <taxon>Piscinibacter</taxon>
    </lineage>
</organism>
<sequence>MRLLLVEDDAMIGEGLRAALRHEGHAVDWVRDAAAAQAALGSERFDLVLLDLGLPPGGPPPRAGAAAAAAPAGPADGLDLLRRERARGLATPVIVLTARDAPGDRVRGLDAGADDYLVKPFELDELGARIRAVARRHGGHAQPALRHRDVTLDPATRQVQRGGVPVLLSAREFAVLEALMQRPGAVLSRAQLEDRLYGWGEEIESNAVSVYVLQLRRKLGADFIGNMRGVGYFLNPAPPSP</sequence>
<dbReference type="GO" id="GO:0032993">
    <property type="term" value="C:protein-DNA complex"/>
    <property type="evidence" value="ECO:0007669"/>
    <property type="project" value="TreeGrafter"/>
</dbReference>
<evidence type="ECO:0000256" key="1">
    <source>
        <dbReference type="ARBA" id="ARBA00004496"/>
    </source>
</evidence>
<dbReference type="RefSeq" id="WP_054020597.1">
    <property type="nucleotide sequence ID" value="NZ_BBYR01000037.1"/>
</dbReference>
<dbReference type="GO" id="GO:0000156">
    <property type="term" value="F:phosphorelay response regulator activity"/>
    <property type="evidence" value="ECO:0007669"/>
    <property type="project" value="TreeGrafter"/>
</dbReference>
<dbReference type="InterPro" id="IPR036388">
    <property type="entry name" value="WH-like_DNA-bd_sf"/>
</dbReference>
<keyword evidence="7" id="KW-0804">Transcription</keyword>
<name>A0A0K8P356_PISS1</name>
<comment type="subcellular location">
    <subcellularLocation>
        <location evidence="1">Cytoplasm</location>
    </subcellularLocation>
</comment>
<evidence type="ECO:0000256" key="6">
    <source>
        <dbReference type="ARBA" id="ARBA00023125"/>
    </source>
</evidence>
<evidence type="ECO:0000259" key="10">
    <source>
        <dbReference type="PROSITE" id="PS50110"/>
    </source>
</evidence>
<evidence type="ECO:0000256" key="7">
    <source>
        <dbReference type="ARBA" id="ARBA00023163"/>
    </source>
</evidence>
<feature type="DNA-binding region" description="OmpR/PhoB-type" evidence="9">
    <location>
        <begin position="142"/>
        <end position="236"/>
    </location>
</feature>
<proteinExistence type="predicted"/>
<evidence type="ECO:0000259" key="11">
    <source>
        <dbReference type="PROSITE" id="PS51755"/>
    </source>
</evidence>
<dbReference type="SUPFAM" id="SSF52172">
    <property type="entry name" value="CheY-like"/>
    <property type="match status" value="1"/>
</dbReference>
<evidence type="ECO:0000256" key="3">
    <source>
        <dbReference type="ARBA" id="ARBA00022553"/>
    </source>
</evidence>
<dbReference type="SMART" id="SM00448">
    <property type="entry name" value="REC"/>
    <property type="match status" value="1"/>
</dbReference>
<feature type="domain" description="OmpR/PhoB-type" evidence="11">
    <location>
        <begin position="142"/>
        <end position="236"/>
    </location>
</feature>
<dbReference type="Gene3D" id="6.10.250.690">
    <property type="match status" value="1"/>
</dbReference>
<feature type="modified residue" description="4-aspartylphosphate" evidence="8">
    <location>
        <position position="51"/>
    </location>
</feature>
<dbReference type="AlphaFoldDB" id="A0A0K8P356"/>
<dbReference type="InterPro" id="IPR001789">
    <property type="entry name" value="Sig_transdc_resp-reg_receiver"/>
</dbReference>
<dbReference type="PROSITE" id="PS50110">
    <property type="entry name" value="RESPONSE_REGULATORY"/>
    <property type="match status" value="1"/>
</dbReference>
<dbReference type="InterPro" id="IPR039420">
    <property type="entry name" value="WalR-like"/>
</dbReference>
<evidence type="ECO:0000313" key="12">
    <source>
        <dbReference type="EMBL" id="GAP36610.1"/>
    </source>
</evidence>
<evidence type="ECO:0000256" key="8">
    <source>
        <dbReference type="PROSITE-ProRule" id="PRU00169"/>
    </source>
</evidence>
<keyword evidence="13" id="KW-1185">Reference proteome</keyword>
<dbReference type="InterPro" id="IPR001867">
    <property type="entry name" value="OmpR/PhoB-type_DNA-bd"/>
</dbReference>
<dbReference type="InterPro" id="IPR011006">
    <property type="entry name" value="CheY-like_superfamily"/>
</dbReference>
<dbReference type="Gene3D" id="3.40.50.2300">
    <property type="match status" value="1"/>
</dbReference>
<dbReference type="EMBL" id="BBYR01000037">
    <property type="protein sequence ID" value="GAP36610.1"/>
    <property type="molecule type" value="Genomic_DNA"/>
</dbReference>
<dbReference type="OrthoDB" id="9802426at2"/>
<dbReference type="Proteomes" id="UP000037660">
    <property type="component" value="Unassembled WGS sequence"/>
</dbReference>
<dbReference type="STRING" id="1547922.ISF6_2450"/>
<evidence type="ECO:0000256" key="4">
    <source>
        <dbReference type="ARBA" id="ARBA00023012"/>
    </source>
</evidence>
<dbReference type="Pfam" id="PF00072">
    <property type="entry name" value="Response_reg"/>
    <property type="match status" value="2"/>
</dbReference>
<evidence type="ECO:0000256" key="9">
    <source>
        <dbReference type="PROSITE-ProRule" id="PRU01091"/>
    </source>
</evidence>
<keyword evidence="4" id="KW-0902">Two-component regulatory system</keyword>
<keyword evidence="6 9" id="KW-0238">DNA-binding</keyword>
<keyword evidence="3 8" id="KW-0597">Phosphoprotein</keyword>
<dbReference type="CDD" id="cd00383">
    <property type="entry name" value="trans_reg_C"/>
    <property type="match status" value="1"/>
</dbReference>
<dbReference type="PANTHER" id="PTHR48111">
    <property type="entry name" value="REGULATOR OF RPOS"/>
    <property type="match status" value="1"/>
</dbReference>
<dbReference type="PROSITE" id="PS51755">
    <property type="entry name" value="OMPR_PHOB"/>
    <property type="match status" value="1"/>
</dbReference>
<keyword evidence="5" id="KW-0805">Transcription regulation</keyword>
<dbReference type="SMART" id="SM00862">
    <property type="entry name" value="Trans_reg_C"/>
    <property type="match status" value="1"/>
</dbReference>